<dbReference type="Pfam" id="PF07313">
    <property type="entry name" value="AmiA-like"/>
    <property type="match status" value="1"/>
</dbReference>
<name>A0A1B7JR89_9GAMM</name>
<evidence type="ECO:0000313" key="3">
    <source>
        <dbReference type="Proteomes" id="UP000078224"/>
    </source>
</evidence>
<feature type="signal peptide" evidence="1">
    <location>
        <begin position="1"/>
        <end position="19"/>
    </location>
</feature>
<dbReference type="Gene3D" id="1.10.3670.10">
    <property type="entry name" value="Putative xylanase like domain"/>
    <property type="match status" value="1"/>
</dbReference>
<proteinExistence type="predicted"/>
<dbReference type="EMBL" id="LXEW01000037">
    <property type="protein sequence ID" value="OAT50372.1"/>
    <property type="molecule type" value="Genomic_DNA"/>
</dbReference>
<organism evidence="2 3">
    <name type="scientific">Providencia heimbachae ATCC 35613</name>
    <dbReference type="NCBI Taxonomy" id="1354272"/>
    <lineage>
        <taxon>Bacteria</taxon>
        <taxon>Pseudomonadati</taxon>
        <taxon>Pseudomonadota</taxon>
        <taxon>Gammaproteobacteria</taxon>
        <taxon>Enterobacterales</taxon>
        <taxon>Morganellaceae</taxon>
        <taxon>Providencia</taxon>
    </lineage>
</organism>
<reference evidence="2 3" key="1">
    <citation type="submission" date="2016-04" db="EMBL/GenBank/DDBJ databases">
        <title>ATOL: Assembling a taxonomically balanced genome-scale reconstruction of the evolutionary history of the Enterobacteriaceae.</title>
        <authorList>
            <person name="Plunkett G.III."/>
            <person name="Neeno-Eckwall E.C."/>
            <person name="Glasner J.D."/>
            <person name="Perna N.T."/>
        </authorList>
    </citation>
    <scope>NUCLEOTIDE SEQUENCE [LARGE SCALE GENOMIC DNA]</scope>
    <source>
        <strain evidence="2 3">ATCC 35613</strain>
    </source>
</reference>
<dbReference type="AlphaFoldDB" id="A0A1B7JR89"/>
<protein>
    <submittedName>
        <fullName evidence="2">Putative lipoprotein</fullName>
    </submittedName>
</protein>
<evidence type="ECO:0000256" key="1">
    <source>
        <dbReference type="SAM" id="SignalP"/>
    </source>
</evidence>
<sequence length="258" mass="29445">MLKRLCAAAILLTPHLMSAEAVLTPGSYSILERVLVGSKGAQPEQKVKIITQELLGTPYNDNTLNMNYLSIERLTINLKAMDCMTFIEYAEAFKHAENYEQFLFYLANTRYINQDVSFSQRRHFFTDWAQEPESIAEDITTRISPHTIRVQKELNRGSNGELFLSGVDVKDRIINYIPSGYVDKDVIELLKTGDYIGIYSNNKGLDVTHVGIVIRENNKVIFRNASSLRNNFEVSDIELERYLQSKVGIIVLRSKINN</sequence>
<dbReference type="Gene3D" id="2.30.260.10">
    <property type="entry name" value="putative xylanase like domain"/>
    <property type="match status" value="1"/>
</dbReference>
<dbReference type="PATRIC" id="fig|1354272.4.peg.2580"/>
<comment type="caution">
    <text evidence="2">The sequence shown here is derived from an EMBL/GenBank/DDBJ whole genome shotgun (WGS) entry which is preliminary data.</text>
</comment>
<dbReference type="OrthoDB" id="9796191at2"/>
<dbReference type="RefSeq" id="WP_068909169.1">
    <property type="nucleotide sequence ID" value="NZ_LXEW01000037.1"/>
</dbReference>
<gene>
    <name evidence="2" type="ORF">M998_2534</name>
</gene>
<keyword evidence="2" id="KW-0449">Lipoprotein</keyword>
<dbReference type="InterPro" id="IPR010846">
    <property type="entry name" value="AmiA-like"/>
</dbReference>
<evidence type="ECO:0000313" key="2">
    <source>
        <dbReference type="EMBL" id="OAT50372.1"/>
    </source>
</evidence>
<keyword evidence="3" id="KW-1185">Reference proteome</keyword>
<dbReference type="InterPro" id="IPR038765">
    <property type="entry name" value="Papain-like_cys_pep_sf"/>
</dbReference>
<dbReference type="SUPFAM" id="SSF54001">
    <property type="entry name" value="Cysteine proteinases"/>
    <property type="match status" value="1"/>
</dbReference>
<feature type="chain" id="PRO_5008595420" evidence="1">
    <location>
        <begin position="20"/>
        <end position="258"/>
    </location>
</feature>
<keyword evidence="1" id="KW-0732">Signal</keyword>
<dbReference type="Proteomes" id="UP000078224">
    <property type="component" value="Unassembled WGS sequence"/>
</dbReference>
<accession>A0A1B7JR89</accession>